<gene>
    <name evidence="2" type="ORF">KIL84_005136</name>
</gene>
<dbReference type="EMBL" id="JAHDVG010000468">
    <property type="protein sequence ID" value="KAH1181410.1"/>
    <property type="molecule type" value="Genomic_DNA"/>
</dbReference>
<evidence type="ECO:0000313" key="3">
    <source>
        <dbReference type="Proteomes" id="UP000827986"/>
    </source>
</evidence>
<evidence type="ECO:0000256" key="1">
    <source>
        <dbReference type="SAM" id="MobiDB-lite"/>
    </source>
</evidence>
<sequence length="146" mass="14548">GFTQELQLESEAVEVAGSAAQAGRGCSWCERSLGPGGSAERSEAGARQAGERVGGADQGAGTEGSPAASGAVKESGSCRVGAAGRGRLPGALANAMCQGNGPLPTELSQQTLAAVATWHKEPQPLAWGTCDRRAPAAWPPLGPSPN</sequence>
<organism evidence="2 3">
    <name type="scientific">Mauremys mutica</name>
    <name type="common">yellowpond turtle</name>
    <dbReference type="NCBI Taxonomy" id="74926"/>
    <lineage>
        <taxon>Eukaryota</taxon>
        <taxon>Metazoa</taxon>
        <taxon>Chordata</taxon>
        <taxon>Craniata</taxon>
        <taxon>Vertebrata</taxon>
        <taxon>Euteleostomi</taxon>
        <taxon>Archelosauria</taxon>
        <taxon>Testudinata</taxon>
        <taxon>Testudines</taxon>
        <taxon>Cryptodira</taxon>
        <taxon>Durocryptodira</taxon>
        <taxon>Testudinoidea</taxon>
        <taxon>Geoemydidae</taxon>
        <taxon>Geoemydinae</taxon>
        <taxon>Mauremys</taxon>
    </lineage>
</organism>
<dbReference type="Proteomes" id="UP000827986">
    <property type="component" value="Unassembled WGS sequence"/>
</dbReference>
<feature type="non-terminal residue" evidence="2">
    <location>
        <position position="1"/>
    </location>
</feature>
<name>A0A9D4B5U3_9SAUR</name>
<proteinExistence type="predicted"/>
<reference evidence="2" key="1">
    <citation type="submission" date="2021-09" db="EMBL/GenBank/DDBJ databases">
        <title>The genome of Mauremys mutica provides insights into the evolution of semi-aquatic lifestyle.</title>
        <authorList>
            <person name="Gong S."/>
            <person name="Gao Y."/>
        </authorList>
    </citation>
    <scope>NUCLEOTIDE SEQUENCE</scope>
    <source>
        <strain evidence="2">MM-2020</strain>
        <tissue evidence="2">Muscle</tissue>
    </source>
</reference>
<evidence type="ECO:0000313" key="2">
    <source>
        <dbReference type="EMBL" id="KAH1181410.1"/>
    </source>
</evidence>
<accession>A0A9D4B5U3</accession>
<comment type="caution">
    <text evidence="2">The sequence shown here is derived from an EMBL/GenBank/DDBJ whole genome shotgun (WGS) entry which is preliminary data.</text>
</comment>
<keyword evidence="3" id="KW-1185">Reference proteome</keyword>
<protein>
    <submittedName>
        <fullName evidence="2">Uncharacterized protein</fullName>
    </submittedName>
</protein>
<dbReference type="AlphaFoldDB" id="A0A9D4B5U3"/>
<feature type="compositionally biased region" description="Gly residues" evidence="1">
    <location>
        <begin position="52"/>
        <end position="62"/>
    </location>
</feature>
<feature type="region of interest" description="Disordered" evidence="1">
    <location>
        <begin position="30"/>
        <end position="76"/>
    </location>
</feature>